<keyword evidence="4 8" id="KW-0732">Signal</keyword>
<comment type="similarity">
    <text evidence="2">Belongs to the prenylcysteine oxidase family.</text>
</comment>
<dbReference type="SUPFAM" id="SSF51905">
    <property type="entry name" value="FAD/NAD(P)-binding domain"/>
    <property type="match status" value="1"/>
</dbReference>
<dbReference type="GO" id="GO:0030328">
    <property type="term" value="P:prenylcysteine catabolic process"/>
    <property type="evidence" value="ECO:0007669"/>
    <property type="project" value="InterPro"/>
</dbReference>
<dbReference type="GO" id="GO:0001735">
    <property type="term" value="F:prenylcysteine oxidase activity"/>
    <property type="evidence" value="ECO:0007669"/>
    <property type="project" value="InterPro"/>
</dbReference>
<dbReference type="PANTHER" id="PTHR15944">
    <property type="entry name" value="FARNESYLCYSTEINE LYASE"/>
    <property type="match status" value="1"/>
</dbReference>
<feature type="signal peptide" evidence="8">
    <location>
        <begin position="1"/>
        <end position="20"/>
    </location>
</feature>
<dbReference type="InterPro" id="IPR010795">
    <property type="entry name" value="Prenylcys_lyase"/>
</dbReference>
<gene>
    <name evidence="10" type="ORF">TT172_LOCUS6851</name>
</gene>
<keyword evidence="5" id="KW-0274">FAD</keyword>
<evidence type="ECO:0000256" key="4">
    <source>
        <dbReference type="ARBA" id="ARBA00022729"/>
    </source>
</evidence>
<accession>A0A446BPL7</accession>
<keyword evidence="7" id="KW-0325">Glycoprotein</keyword>
<dbReference type="Pfam" id="PF07156">
    <property type="entry name" value="Prenylcys_lyase"/>
    <property type="match status" value="1"/>
</dbReference>
<proteinExistence type="inferred from homology"/>
<evidence type="ECO:0000256" key="2">
    <source>
        <dbReference type="ARBA" id="ARBA00009967"/>
    </source>
</evidence>
<feature type="domain" description="Prenylcysteine lyase" evidence="9">
    <location>
        <begin position="135"/>
        <end position="509"/>
    </location>
</feature>
<evidence type="ECO:0000256" key="7">
    <source>
        <dbReference type="ARBA" id="ARBA00023180"/>
    </source>
</evidence>
<evidence type="ECO:0000259" key="9">
    <source>
        <dbReference type="Pfam" id="PF07156"/>
    </source>
</evidence>
<dbReference type="GO" id="GO:0030327">
    <property type="term" value="P:prenylated protein catabolic process"/>
    <property type="evidence" value="ECO:0007669"/>
    <property type="project" value="TreeGrafter"/>
</dbReference>
<dbReference type="AlphaFoldDB" id="A0A446BPL7"/>
<sequence>MKLRLELAAAVAALVECCSAWPSDQPLRQIAIIGAGAAGSSAAYFLRNYTTHAGFHVNITLFEKTDRIGGRTLTVNPFNDPAQLFELGASIFVPVNHILYDSVTEFNLSTRAAETDSSSIIGIWDGDRFVFTLDRSQPSLWKGLKVALRYGLTNPWKTEQLTAATIAKFLRIYDAPFFPFPSLTQRAQDLGLDAFTGVTGEQVFKENKIGALYAHDVVQASTRVNYASNIAVLHGLHTLVSLAANGAIGVRGGNWQIFSEMARRSSAFLALNTTVVAIDKGEDAASDRPRYTLQTTSGIAPDDTTTFPVAFDNVIIATPYQFSGMSAGVGVLDSPIEAVPYVELHVTIFTSPSWFSPRFFGLRDSQKPPGLVLTTLASTDTPDSGVAGAGKAGFFSLSNIGKATNPKTLREENVYKVFSPEALTPDFLSRLLGSTVPETFTGEASPITWYHAHVFHSYPKAYPRVKFQDPVVGQGVYYTAGMESFISTMETNALMGKNVARLIVDDMLSTRSSSGLERGRDGVAWEDKQRILN</sequence>
<evidence type="ECO:0000256" key="6">
    <source>
        <dbReference type="ARBA" id="ARBA00023002"/>
    </source>
</evidence>
<name>A0A446BPL7_9PEZI</name>
<feature type="chain" id="PRO_5019280269" evidence="8">
    <location>
        <begin position="21"/>
        <end position="533"/>
    </location>
</feature>
<dbReference type="Proteomes" id="UP000289323">
    <property type="component" value="Unassembled WGS sequence"/>
</dbReference>
<evidence type="ECO:0000256" key="5">
    <source>
        <dbReference type="ARBA" id="ARBA00022827"/>
    </source>
</evidence>
<dbReference type="InterPro" id="IPR017046">
    <property type="entry name" value="Prenylcysteine_Oxase1"/>
</dbReference>
<dbReference type="InterPro" id="IPR036188">
    <property type="entry name" value="FAD/NAD-bd_sf"/>
</dbReference>
<evidence type="ECO:0000256" key="1">
    <source>
        <dbReference type="ARBA" id="ARBA00001974"/>
    </source>
</evidence>
<evidence type="ECO:0000256" key="8">
    <source>
        <dbReference type="SAM" id="SignalP"/>
    </source>
</evidence>
<comment type="cofactor">
    <cofactor evidence="1">
        <name>FAD</name>
        <dbReference type="ChEBI" id="CHEBI:57692"/>
    </cofactor>
</comment>
<dbReference type="PIRSF" id="PIRSF036292">
    <property type="entry name" value="Prenylcysteine_oxidase"/>
    <property type="match status" value="1"/>
</dbReference>
<protein>
    <submittedName>
        <fullName evidence="10">F00a0575-d8d2-40e4-9c73-227b17e326a7</fullName>
    </submittedName>
</protein>
<dbReference type="PANTHER" id="PTHR15944:SF0">
    <property type="entry name" value="PRENYLCYSTEINE LYASE DOMAIN-CONTAINING PROTEIN"/>
    <property type="match status" value="1"/>
</dbReference>
<reference evidence="10 11" key="1">
    <citation type="submission" date="2018-04" db="EMBL/GenBank/DDBJ databases">
        <authorList>
            <person name="Huttner S."/>
            <person name="Dainat J."/>
        </authorList>
    </citation>
    <scope>NUCLEOTIDE SEQUENCE [LARGE SCALE GENOMIC DNA]</scope>
</reference>
<evidence type="ECO:0000313" key="10">
    <source>
        <dbReference type="EMBL" id="SPQ24432.1"/>
    </source>
</evidence>
<dbReference type="EMBL" id="OUUZ01000013">
    <property type="protein sequence ID" value="SPQ24432.1"/>
    <property type="molecule type" value="Genomic_DNA"/>
</dbReference>
<organism evidence="10 11">
    <name type="scientific">Thermothielavioides terrestris</name>
    <dbReference type="NCBI Taxonomy" id="2587410"/>
    <lineage>
        <taxon>Eukaryota</taxon>
        <taxon>Fungi</taxon>
        <taxon>Dikarya</taxon>
        <taxon>Ascomycota</taxon>
        <taxon>Pezizomycotina</taxon>
        <taxon>Sordariomycetes</taxon>
        <taxon>Sordariomycetidae</taxon>
        <taxon>Sordariales</taxon>
        <taxon>Chaetomiaceae</taxon>
        <taxon>Thermothielavioides</taxon>
    </lineage>
</organism>
<evidence type="ECO:0000313" key="11">
    <source>
        <dbReference type="Proteomes" id="UP000289323"/>
    </source>
</evidence>
<dbReference type="Pfam" id="PF13450">
    <property type="entry name" value="NAD_binding_8"/>
    <property type="match status" value="1"/>
</dbReference>
<keyword evidence="6" id="KW-0560">Oxidoreductase</keyword>
<keyword evidence="3" id="KW-0285">Flavoprotein</keyword>
<evidence type="ECO:0000256" key="3">
    <source>
        <dbReference type="ARBA" id="ARBA00022630"/>
    </source>
</evidence>
<dbReference type="Gene3D" id="3.50.50.60">
    <property type="entry name" value="FAD/NAD(P)-binding domain"/>
    <property type="match status" value="1"/>
</dbReference>